<accession>A0A0A1YY78</accession>
<protein>
    <recommendedName>
        <fullName evidence="3">histidine kinase</fullName>
        <ecNumber evidence="3">2.7.13.3</ecNumber>
    </recommendedName>
</protein>
<dbReference type="SMART" id="SM00448">
    <property type="entry name" value="REC"/>
    <property type="match status" value="1"/>
</dbReference>
<dbReference type="Pfam" id="PF00072">
    <property type="entry name" value="Response_reg"/>
    <property type="match status" value="1"/>
</dbReference>
<dbReference type="InterPro" id="IPR036097">
    <property type="entry name" value="HisK_dim/P_sf"/>
</dbReference>
<dbReference type="Gene3D" id="1.10.287.130">
    <property type="match status" value="1"/>
</dbReference>
<dbReference type="CDD" id="cd00082">
    <property type="entry name" value="HisKA"/>
    <property type="match status" value="1"/>
</dbReference>
<dbReference type="CDD" id="cd16922">
    <property type="entry name" value="HATPase_EvgS-ArcB-TorS-like"/>
    <property type="match status" value="1"/>
</dbReference>
<dbReference type="CDD" id="cd17546">
    <property type="entry name" value="REC_hyHK_CKI1_RcsC-like"/>
    <property type="match status" value="1"/>
</dbReference>
<evidence type="ECO:0000256" key="7">
    <source>
        <dbReference type="ARBA" id="ARBA00022741"/>
    </source>
</evidence>
<evidence type="ECO:0000256" key="12">
    <source>
        <dbReference type="ARBA" id="ARBA00023136"/>
    </source>
</evidence>
<evidence type="ECO:0000259" key="16">
    <source>
        <dbReference type="PROSITE" id="PS50110"/>
    </source>
</evidence>
<evidence type="ECO:0000256" key="5">
    <source>
        <dbReference type="ARBA" id="ARBA00022679"/>
    </source>
</evidence>
<comment type="catalytic activity">
    <reaction evidence="1">
        <text>ATP + protein L-histidine = ADP + protein N-phospho-L-histidine.</text>
        <dbReference type="EC" id="2.7.13.3"/>
    </reaction>
</comment>
<reference evidence="17 18" key="1">
    <citation type="journal article" date="2013" name="Genome Announc.">
        <title>Draft Genome Sequence of Pseudomonas fluorescens LMG 5329, a White Line-Inducing Principle-Producing Bioindicator for the Mushroom Pathogen Pseudomonas tolaasii.</title>
        <authorList>
            <person name="Ghequire M.G."/>
            <person name="Rokni-Zadeh H."/>
            <person name="Zarrineh P."/>
            <person name="De Mot R."/>
        </authorList>
    </citation>
    <scope>NUCLEOTIDE SEQUENCE [LARGE SCALE GENOMIC DNA]</scope>
    <source>
        <strain evidence="17 18">LMG 5329</strain>
    </source>
</reference>
<dbReference type="SUPFAM" id="SSF55874">
    <property type="entry name" value="ATPase domain of HSP90 chaperone/DNA topoisomerase II/histidine kinase"/>
    <property type="match status" value="1"/>
</dbReference>
<dbReference type="InterPro" id="IPR011006">
    <property type="entry name" value="CheY-like_superfamily"/>
</dbReference>
<dbReference type="SUPFAM" id="SSF55785">
    <property type="entry name" value="PYP-like sensor domain (PAS domain)"/>
    <property type="match status" value="1"/>
</dbReference>
<dbReference type="SMART" id="SM00387">
    <property type="entry name" value="HATPase_c"/>
    <property type="match status" value="1"/>
</dbReference>
<dbReference type="Proteomes" id="UP000030060">
    <property type="component" value="Unassembled WGS sequence"/>
</dbReference>
<dbReference type="FunFam" id="3.30.565.10:FF:000010">
    <property type="entry name" value="Sensor histidine kinase RcsC"/>
    <property type="match status" value="1"/>
</dbReference>
<keyword evidence="12 14" id="KW-0472">Membrane</keyword>
<dbReference type="SUPFAM" id="SSF47384">
    <property type="entry name" value="Homodimeric domain of signal transducing histidine kinase"/>
    <property type="match status" value="1"/>
</dbReference>
<dbReference type="Gene3D" id="3.30.565.10">
    <property type="entry name" value="Histidine kinase-like ATPase, C-terminal domain"/>
    <property type="match status" value="1"/>
</dbReference>
<comment type="subcellular location">
    <subcellularLocation>
        <location evidence="2">Membrane</location>
    </subcellularLocation>
</comment>
<keyword evidence="4 13" id="KW-0597">Phosphoprotein</keyword>
<dbReference type="Gene3D" id="3.40.50.2300">
    <property type="match status" value="1"/>
</dbReference>
<dbReference type="PRINTS" id="PR00344">
    <property type="entry name" value="BCTRLSENSOR"/>
</dbReference>
<evidence type="ECO:0000256" key="11">
    <source>
        <dbReference type="ARBA" id="ARBA00023012"/>
    </source>
</evidence>
<evidence type="ECO:0000313" key="17">
    <source>
        <dbReference type="EMBL" id="KGE65766.1"/>
    </source>
</evidence>
<dbReference type="GO" id="GO:0005524">
    <property type="term" value="F:ATP binding"/>
    <property type="evidence" value="ECO:0007669"/>
    <property type="project" value="UniProtKB-KW"/>
</dbReference>
<dbReference type="AlphaFoldDB" id="A0A0A1YY78"/>
<dbReference type="InterPro" id="IPR036890">
    <property type="entry name" value="HATPase_C_sf"/>
</dbReference>
<dbReference type="GO" id="GO:0016020">
    <property type="term" value="C:membrane"/>
    <property type="evidence" value="ECO:0007669"/>
    <property type="project" value="UniProtKB-SubCell"/>
</dbReference>
<dbReference type="Pfam" id="PF00512">
    <property type="entry name" value="HisKA"/>
    <property type="match status" value="1"/>
</dbReference>
<evidence type="ECO:0000256" key="9">
    <source>
        <dbReference type="ARBA" id="ARBA00022840"/>
    </source>
</evidence>
<dbReference type="OrthoDB" id="9770795at2"/>
<dbReference type="EMBL" id="ASGY01000170">
    <property type="protein sequence ID" value="KGE65766.1"/>
    <property type="molecule type" value="Genomic_DNA"/>
</dbReference>
<feature type="transmembrane region" description="Helical" evidence="14">
    <location>
        <begin position="23"/>
        <end position="45"/>
    </location>
</feature>
<keyword evidence="9" id="KW-0067">ATP-binding</keyword>
<evidence type="ECO:0000256" key="2">
    <source>
        <dbReference type="ARBA" id="ARBA00004370"/>
    </source>
</evidence>
<feature type="modified residue" description="4-aspartylphosphate" evidence="13">
    <location>
        <position position="862"/>
    </location>
</feature>
<feature type="domain" description="Response regulatory" evidence="16">
    <location>
        <begin position="813"/>
        <end position="927"/>
    </location>
</feature>
<keyword evidence="8 17" id="KW-0418">Kinase</keyword>
<evidence type="ECO:0000256" key="3">
    <source>
        <dbReference type="ARBA" id="ARBA00012438"/>
    </source>
</evidence>
<evidence type="ECO:0000256" key="1">
    <source>
        <dbReference type="ARBA" id="ARBA00000085"/>
    </source>
</evidence>
<evidence type="ECO:0000256" key="14">
    <source>
        <dbReference type="SAM" id="Phobius"/>
    </source>
</evidence>
<keyword evidence="7" id="KW-0547">Nucleotide-binding</keyword>
<keyword evidence="10 14" id="KW-1133">Transmembrane helix</keyword>
<dbReference type="SMART" id="SM00388">
    <property type="entry name" value="HisKA"/>
    <property type="match status" value="1"/>
</dbReference>
<dbReference type="InterPro" id="IPR005467">
    <property type="entry name" value="His_kinase_dom"/>
</dbReference>
<keyword evidence="6 14" id="KW-0812">Transmembrane</keyword>
<evidence type="ECO:0000259" key="15">
    <source>
        <dbReference type="PROSITE" id="PS50109"/>
    </source>
</evidence>
<comment type="caution">
    <text evidence="17">The sequence shown here is derived from an EMBL/GenBank/DDBJ whole genome shotgun (WGS) entry which is preliminary data.</text>
</comment>
<dbReference type="InterPro" id="IPR001789">
    <property type="entry name" value="Sig_transdc_resp-reg_receiver"/>
</dbReference>
<dbReference type="PROSITE" id="PS50110">
    <property type="entry name" value="RESPONSE_REGULATORY"/>
    <property type="match status" value="1"/>
</dbReference>
<dbReference type="PANTHER" id="PTHR45339">
    <property type="entry name" value="HYBRID SIGNAL TRANSDUCTION HISTIDINE KINASE J"/>
    <property type="match status" value="1"/>
</dbReference>
<evidence type="ECO:0000256" key="8">
    <source>
        <dbReference type="ARBA" id="ARBA00022777"/>
    </source>
</evidence>
<dbReference type="PANTHER" id="PTHR45339:SF1">
    <property type="entry name" value="HYBRID SIGNAL TRANSDUCTION HISTIDINE KINASE J"/>
    <property type="match status" value="1"/>
</dbReference>
<feature type="domain" description="Histidine kinase" evidence="15">
    <location>
        <begin position="464"/>
        <end position="684"/>
    </location>
</feature>
<dbReference type="SUPFAM" id="SSF52172">
    <property type="entry name" value="CheY-like"/>
    <property type="match status" value="1"/>
</dbReference>
<dbReference type="InterPro" id="IPR035965">
    <property type="entry name" value="PAS-like_dom_sf"/>
</dbReference>
<organism evidence="17 18">
    <name type="scientific">Pseudomonas fluorescens LMG 5329</name>
    <dbReference type="NCBI Taxonomy" id="1324332"/>
    <lineage>
        <taxon>Bacteria</taxon>
        <taxon>Pseudomonadati</taxon>
        <taxon>Pseudomonadota</taxon>
        <taxon>Gammaproteobacteria</taxon>
        <taxon>Pseudomonadales</taxon>
        <taxon>Pseudomonadaceae</taxon>
        <taxon>Pseudomonas</taxon>
    </lineage>
</organism>
<name>A0A0A1YY78_PSEFL</name>
<evidence type="ECO:0000256" key="10">
    <source>
        <dbReference type="ARBA" id="ARBA00022989"/>
    </source>
</evidence>
<dbReference type="EC" id="2.7.13.3" evidence="3"/>
<evidence type="ECO:0000313" key="18">
    <source>
        <dbReference type="Proteomes" id="UP000030060"/>
    </source>
</evidence>
<evidence type="ECO:0000256" key="13">
    <source>
        <dbReference type="PROSITE-ProRule" id="PRU00169"/>
    </source>
</evidence>
<dbReference type="InterPro" id="IPR004358">
    <property type="entry name" value="Sig_transdc_His_kin-like_C"/>
</dbReference>
<dbReference type="Gene3D" id="3.30.450.20">
    <property type="entry name" value="PAS domain"/>
    <property type="match status" value="1"/>
</dbReference>
<sequence>MRLKSYLLQINPVLSRPEAARRLLRIFATVLLIGILSGVYTFLLSTFNNDISQRRGYMSSAIAEAHTFFTNREALLESLSLSAVRRPSKTPVYTFSPEEQHLQLGDSPDNQWSIWLTTRMREYLKAKQLNLLYVNAGPTPQVTRLYDATTQVLPISKCLLNRLKAVQHGDPTTLNELWLSDRTEGHSHLYIFIRLDERDPESGWLGMEMESREVSSALSDKSAGEFMMLSSQGMLVFTNSDNAQLSQQRLRPGEDSFFGFVGNGWLPDHLVIRKHLKSSDWQLMYSIDLRAVVSGLWKQLLGSLMFCLFSVTLIWLVMRRVDQRFIIPSIHRIQALIESEAFGRDVIQTAPVALCVLRRTDGQVVLENTLAQQWLGAGPEREALRDGWIEQAFANGPSERSDYFETIDGRHLYLSSAPTRYKGEDVLFCAFSDISARKQVEAALEEARQSADAANAAKTLFLATMSHEIRTPLYGVLGTLELLARTQLDTQQKDYLHAIEGSSSTLLQLICDVLDVSKIEAGQLALELSEFSPLDLVHEIIQGYAAAAQGKGLQLYACFDPKLPERLIGDVTRIRQILNNLLNNAVKFTDYGRVVLRVKVLGRDGERSSLLWQVSDTGKGIAQEDQALIFEPFYQSEGNTNVVAGTGLGLPICQRLTELMNGNIRMVSELGLGSSFSLTLPLEEAPTPPLPALLAETIYIASPIPELANAISGWLRRWGARAQTALPAQTDGHLLLQLHPGNVDPLLVADWAGPVIHASSNASSPPPDEAGAWHVNLNHLSAIHQAVSQAQGLWVARADEQTRQRDLKKLNLHLLVAEDNIINQLILRDQLEELGCTVELAADGHEALQLYTAGTFDVVLTDVNMPHINGYELARELRRQGCPLPIIGATANAMRGEADLCLAAGMNHCLVKPFALRALFNSLAPYARIIHEAP</sequence>
<dbReference type="PROSITE" id="PS50109">
    <property type="entry name" value="HIS_KIN"/>
    <property type="match status" value="1"/>
</dbReference>
<dbReference type="FunFam" id="1.10.287.130:FF:000004">
    <property type="entry name" value="Ethylene receptor 1"/>
    <property type="match status" value="1"/>
</dbReference>
<evidence type="ECO:0000256" key="4">
    <source>
        <dbReference type="ARBA" id="ARBA00022553"/>
    </source>
</evidence>
<evidence type="ECO:0000256" key="6">
    <source>
        <dbReference type="ARBA" id="ARBA00022692"/>
    </source>
</evidence>
<dbReference type="InterPro" id="IPR003661">
    <property type="entry name" value="HisK_dim/P_dom"/>
</dbReference>
<dbReference type="GO" id="GO:0000155">
    <property type="term" value="F:phosphorelay sensor kinase activity"/>
    <property type="evidence" value="ECO:0007669"/>
    <property type="project" value="InterPro"/>
</dbReference>
<keyword evidence="11" id="KW-0902">Two-component regulatory system</keyword>
<dbReference type="Pfam" id="PF02518">
    <property type="entry name" value="HATPase_c"/>
    <property type="match status" value="1"/>
</dbReference>
<proteinExistence type="predicted"/>
<keyword evidence="5" id="KW-0808">Transferase</keyword>
<dbReference type="InterPro" id="IPR003594">
    <property type="entry name" value="HATPase_dom"/>
</dbReference>
<gene>
    <name evidence="17" type="ORF">K814_0122500</name>
</gene>
<dbReference type="RefSeq" id="WP_038849126.1">
    <property type="nucleotide sequence ID" value="NZ_ASGY01000170.1"/>
</dbReference>
<feature type="transmembrane region" description="Helical" evidence="14">
    <location>
        <begin position="300"/>
        <end position="318"/>
    </location>
</feature>